<evidence type="ECO:0000256" key="5">
    <source>
        <dbReference type="ARBA" id="ARBA00022598"/>
    </source>
</evidence>
<organism evidence="15 16">
    <name type="scientific">Saccoglossus kowalevskii</name>
    <name type="common">Acorn worm</name>
    <dbReference type="NCBI Taxonomy" id="10224"/>
    <lineage>
        <taxon>Eukaryota</taxon>
        <taxon>Metazoa</taxon>
        <taxon>Hemichordata</taxon>
        <taxon>Enteropneusta</taxon>
        <taxon>Harrimaniidae</taxon>
        <taxon>Saccoglossus</taxon>
    </lineage>
</organism>
<dbReference type="PANTHER" id="PTHR11136:SF5">
    <property type="entry name" value="FOLYLPOLYGLUTAMATE SYNTHASE, MITOCHONDRIAL"/>
    <property type="match status" value="1"/>
</dbReference>
<evidence type="ECO:0000259" key="14">
    <source>
        <dbReference type="Pfam" id="PF13966"/>
    </source>
</evidence>
<dbReference type="SUPFAM" id="SSF53623">
    <property type="entry name" value="MurD-like peptide ligases, catalytic domain"/>
    <property type="match status" value="1"/>
</dbReference>
<dbReference type="Gene3D" id="3.40.1190.10">
    <property type="entry name" value="Mur-like, catalytic domain"/>
    <property type="match status" value="1"/>
</dbReference>
<evidence type="ECO:0000256" key="7">
    <source>
        <dbReference type="ARBA" id="ARBA00022741"/>
    </source>
</evidence>
<dbReference type="InterPro" id="IPR026960">
    <property type="entry name" value="RVT-Znf"/>
</dbReference>
<evidence type="ECO:0000256" key="1">
    <source>
        <dbReference type="ARBA" id="ARBA00005150"/>
    </source>
</evidence>
<reference evidence="16" key="1">
    <citation type="submission" date="2025-08" db="UniProtKB">
        <authorList>
            <consortium name="RefSeq"/>
        </authorList>
    </citation>
    <scope>IDENTIFICATION</scope>
    <source>
        <tissue evidence="16">Testes</tissue>
    </source>
</reference>
<dbReference type="InterPro" id="IPR036615">
    <property type="entry name" value="Mur_ligase_C_dom_sf"/>
</dbReference>
<evidence type="ECO:0000256" key="10">
    <source>
        <dbReference type="ARBA" id="ARBA00030592"/>
    </source>
</evidence>
<accession>A0ABM0GXA8</accession>
<dbReference type="NCBIfam" id="TIGR01499">
    <property type="entry name" value="folC"/>
    <property type="match status" value="1"/>
</dbReference>
<name>A0ABM0GXA8_SACKO</name>
<evidence type="ECO:0000256" key="11">
    <source>
        <dbReference type="ARBA" id="ARBA00030876"/>
    </source>
</evidence>
<dbReference type="Gene3D" id="3.90.190.20">
    <property type="entry name" value="Mur ligase, C-terminal domain"/>
    <property type="match status" value="1"/>
</dbReference>
<dbReference type="PANTHER" id="PTHR11136">
    <property type="entry name" value="FOLYLPOLYGLUTAMATE SYNTHASE-RELATED"/>
    <property type="match status" value="1"/>
</dbReference>
<keyword evidence="7" id="KW-0547">Nucleotide-binding</keyword>
<dbReference type="SUPFAM" id="SSF53244">
    <property type="entry name" value="MurD-like peptide ligases, peptide-binding domain"/>
    <property type="match status" value="1"/>
</dbReference>
<dbReference type="GeneID" id="100377988"/>
<feature type="region of interest" description="Disordered" evidence="13">
    <location>
        <begin position="548"/>
        <end position="576"/>
    </location>
</feature>
<evidence type="ECO:0000256" key="8">
    <source>
        <dbReference type="ARBA" id="ARBA00022840"/>
    </source>
</evidence>
<evidence type="ECO:0000256" key="9">
    <source>
        <dbReference type="ARBA" id="ARBA00022842"/>
    </source>
</evidence>
<evidence type="ECO:0000256" key="2">
    <source>
        <dbReference type="ARBA" id="ARBA00008276"/>
    </source>
</evidence>
<evidence type="ECO:0000256" key="6">
    <source>
        <dbReference type="ARBA" id="ARBA00022723"/>
    </source>
</evidence>
<dbReference type="Proteomes" id="UP000694865">
    <property type="component" value="Unplaced"/>
</dbReference>
<dbReference type="InterPro" id="IPR001645">
    <property type="entry name" value="Folylpolyglutamate_synth"/>
</dbReference>
<sequence>VLYVSHHPQKLDTVWRDILSLPENAKPNFHDCYIAPVIGKYGDLQWRISHGAFPTGRFLFKACLNSSDKCPFCDEVDTLQHIFFDCTSSDNLLYLASRLVQEDFRIPGWWFIILPPRRSKQFHSSQIEDIDGLKIIHISGTKGKGSVAAFCESILRANGYKTGFYSSPHLWDICERYRVNNIPLTKADFCRYFYDVYKKVDSTKDAFGGLMPCFKRFPVLMAFHVFIQEKVDVFILEVSIGGEYDATNVVRYPTVTGTTCLDFDHTNMLGKTLDKIAWHKAGIFKPGRPAFTVPQPECAMDTLVSRANEKHTPIQLVPNLDTYDWQGKPIKLGIAGEHQHMNASLAIQLCATWMEENNESIGDQKTNFESIYNENLNGSIPTAPAFTLPDTFIHGLQNCYWPGRTQTIKRENVTYYLDSAHTKKSIVACVKWFKGESAKEEQLLGRHCVRVLIFNISKGRDPIAFMGDIKRCNFLAAAFCPDITLPKENVLTKRIEEVYPVVRRNRDTWLLEEEAEFSSDAFPRKTTSAMFTCALHAVQWASCGKDSHIAPPESRRPNTTARCRRSRAHTDSGHRQPTFSCLCYEDFRFRYFD</sequence>
<evidence type="ECO:0000256" key="3">
    <source>
        <dbReference type="ARBA" id="ARBA00013025"/>
    </source>
</evidence>
<evidence type="ECO:0000256" key="4">
    <source>
        <dbReference type="ARBA" id="ARBA00022563"/>
    </source>
</evidence>
<evidence type="ECO:0000256" key="13">
    <source>
        <dbReference type="SAM" id="MobiDB-lite"/>
    </source>
</evidence>
<dbReference type="PROSITE" id="PS01011">
    <property type="entry name" value="FOLYLPOLYGLU_SYNT_1"/>
    <property type="match status" value="1"/>
</dbReference>
<dbReference type="Pfam" id="PF13966">
    <property type="entry name" value="zf-RVT"/>
    <property type="match status" value="1"/>
</dbReference>
<comment type="similarity">
    <text evidence="2">Belongs to the folylpolyglutamate synthase family.</text>
</comment>
<keyword evidence="4" id="KW-0554">One-carbon metabolism</keyword>
<keyword evidence="5" id="KW-0436">Ligase</keyword>
<protein>
    <recommendedName>
        <fullName evidence="3">tetrahydrofolate synthase</fullName>
        <ecNumber evidence="3">6.3.2.17</ecNumber>
    </recommendedName>
    <alternativeName>
        <fullName evidence="11">Folylpoly-gamma-glutamate synthetase</fullName>
    </alternativeName>
    <alternativeName>
        <fullName evidence="10">Tetrahydrofolylpolyglutamate synthase</fullName>
    </alternativeName>
</protein>
<keyword evidence="15" id="KW-1185">Reference proteome</keyword>
<evidence type="ECO:0000313" key="16">
    <source>
        <dbReference type="RefSeq" id="XP_002739396.1"/>
    </source>
</evidence>
<dbReference type="InterPro" id="IPR036565">
    <property type="entry name" value="Mur-like_cat_sf"/>
</dbReference>
<feature type="domain" description="Reverse transcriptase zinc-binding" evidence="14">
    <location>
        <begin position="32"/>
        <end position="89"/>
    </location>
</feature>
<dbReference type="RefSeq" id="XP_002739396.1">
    <property type="nucleotide sequence ID" value="XM_002739350.1"/>
</dbReference>
<comment type="catalytic activity">
    <reaction evidence="12">
        <text>(6S)-5,6,7,8-tetrahydrofolyl-(gamma-L-Glu)(n) + L-glutamate + ATP = (6S)-5,6,7,8-tetrahydrofolyl-(gamma-L-Glu)(n+1) + ADP + phosphate + H(+)</text>
        <dbReference type="Rhea" id="RHEA:10580"/>
        <dbReference type="Rhea" id="RHEA-COMP:14738"/>
        <dbReference type="Rhea" id="RHEA-COMP:14740"/>
        <dbReference type="ChEBI" id="CHEBI:15378"/>
        <dbReference type="ChEBI" id="CHEBI:29985"/>
        <dbReference type="ChEBI" id="CHEBI:30616"/>
        <dbReference type="ChEBI" id="CHEBI:43474"/>
        <dbReference type="ChEBI" id="CHEBI:141005"/>
        <dbReference type="ChEBI" id="CHEBI:456216"/>
        <dbReference type="EC" id="6.3.2.17"/>
    </reaction>
</comment>
<keyword evidence="8" id="KW-0067">ATP-binding</keyword>
<dbReference type="InterPro" id="IPR018109">
    <property type="entry name" value="Folylpolyglutamate_synth_CS"/>
</dbReference>
<comment type="pathway">
    <text evidence="1">Cofactor biosynthesis; tetrahydrofolylpolyglutamate biosynthesis.</text>
</comment>
<feature type="non-terminal residue" evidence="16">
    <location>
        <position position="1"/>
    </location>
</feature>
<dbReference type="EC" id="6.3.2.17" evidence="3"/>
<keyword evidence="9" id="KW-0460">Magnesium</keyword>
<evidence type="ECO:0000313" key="15">
    <source>
        <dbReference type="Proteomes" id="UP000694865"/>
    </source>
</evidence>
<evidence type="ECO:0000256" key="12">
    <source>
        <dbReference type="ARBA" id="ARBA00047493"/>
    </source>
</evidence>
<gene>
    <name evidence="16" type="primary">LOC100377988</name>
</gene>
<proteinExistence type="inferred from homology"/>
<keyword evidence="6" id="KW-0479">Metal-binding</keyword>